<feature type="transmembrane region" description="Helical" evidence="1">
    <location>
        <begin position="38"/>
        <end position="58"/>
    </location>
</feature>
<evidence type="ECO:0000313" key="2">
    <source>
        <dbReference type="EMBL" id="SHJ33318.1"/>
    </source>
</evidence>
<dbReference type="EMBL" id="FQYP01000007">
    <property type="protein sequence ID" value="SHJ33318.1"/>
    <property type="molecule type" value="Genomic_DNA"/>
</dbReference>
<dbReference type="STRING" id="570521.SAMN04488508_107333"/>
<feature type="transmembrane region" description="Helical" evidence="1">
    <location>
        <begin position="185"/>
        <end position="206"/>
    </location>
</feature>
<evidence type="ECO:0000256" key="1">
    <source>
        <dbReference type="SAM" id="Phobius"/>
    </source>
</evidence>
<evidence type="ECO:0000313" key="3">
    <source>
        <dbReference type="Proteomes" id="UP000184432"/>
    </source>
</evidence>
<keyword evidence="1" id="KW-0812">Transmembrane</keyword>
<feature type="transmembrane region" description="Helical" evidence="1">
    <location>
        <begin position="12"/>
        <end position="32"/>
    </location>
</feature>
<feature type="transmembrane region" description="Helical" evidence="1">
    <location>
        <begin position="212"/>
        <end position="232"/>
    </location>
</feature>
<protein>
    <submittedName>
        <fullName evidence="2">Uncharacterized protein</fullName>
    </submittedName>
</protein>
<proteinExistence type="predicted"/>
<accession>A0A1M6IFV6</accession>
<dbReference type="AlphaFoldDB" id="A0A1M6IFV6"/>
<reference evidence="3" key="1">
    <citation type="submission" date="2016-11" db="EMBL/GenBank/DDBJ databases">
        <authorList>
            <person name="Varghese N."/>
            <person name="Submissions S."/>
        </authorList>
    </citation>
    <scope>NUCLEOTIDE SEQUENCE [LARGE SCALE GENOMIC DNA]</scope>
    <source>
        <strain evidence="3">DSM 22623</strain>
    </source>
</reference>
<organism evidence="2 3">
    <name type="scientific">Aquimarina spongiae</name>
    <dbReference type="NCBI Taxonomy" id="570521"/>
    <lineage>
        <taxon>Bacteria</taxon>
        <taxon>Pseudomonadati</taxon>
        <taxon>Bacteroidota</taxon>
        <taxon>Flavobacteriia</taxon>
        <taxon>Flavobacteriales</taxon>
        <taxon>Flavobacteriaceae</taxon>
        <taxon>Aquimarina</taxon>
    </lineage>
</organism>
<gene>
    <name evidence="2" type="ORF">SAMN04488508_107333</name>
</gene>
<feature type="transmembrane region" description="Helical" evidence="1">
    <location>
        <begin position="67"/>
        <end position="85"/>
    </location>
</feature>
<keyword evidence="1" id="KW-0472">Membrane</keyword>
<keyword evidence="3" id="KW-1185">Reference proteome</keyword>
<feature type="transmembrane region" description="Helical" evidence="1">
    <location>
        <begin position="97"/>
        <end position="115"/>
    </location>
</feature>
<keyword evidence="1" id="KW-1133">Transmembrane helix</keyword>
<name>A0A1M6IFV6_9FLAO</name>
<dbReference type="Proteomes" id="UP000184432">
    <property type="component" value="Unassembled WGS sequence"/>
</dbReference>
<dbReference type="OrthoDB" id="979693at2"/>
<sequence>MTKTLNKINIATIGIPLLLIGILIWLASLKIFDQNLGLLAKGVTIDLLFTIPIIYLLLIRKKNIPKITIVPVFVLGMIIASNVLPKEHQTLLQWVKTWIFPIVELGVVTFILYKVKQTFALYRDRVQSIPDFFSALKNACEEIFPGKVGTLLAMEIAVFYYGFLYWSKRVISKNEFTYHKNSGTISLLIALIPIIGIETYVLHVLLEKWSTMVAWIVSGISVYSGIQIFGFLKSLMKRPISIDNNQLHLRYGILSETSINLHHIESVEISSKDLEWNTTTRKLSPLGELESHNVIITLKEEQVLYGLYGMKKTFTTLAFFVDHKEQFKSCLEEQLRKDILFDL</sequence>